<dbReference type="SUPFAM" id="SSF63446">
    <property type="entry name" value="Type I dockerin domain"/>
    <property type="match status" value="1"/>
</dbReference>
<dbReference type="AlphaFoldDB" id="A0A315Y093"/>
<proteinExistence type="predicted"/>
<evidence type="ECO:0000256" key="3">
    <source>
        <dbReference type="SAM" id="SignalP"/>
    </source>
</evidence>
<gene>
    <name evidence="5" type="ORF">IE37_01710</name>
</gene>
<dbReference type="PANTHER" id="PTHR34142:SF1">
    <property type="entry name" value="GLYCOSIDE HYDROLASE FAMILY 5 DOMAIN-CONTAINING PROTEIN"/>
    <property type="match status" value="1"/>
</dbReference>
<dbReference type="GO" id="GO:0004553">
    <property type="term" value="F:hydrolase activity, hydrolyzing O-glycosyl compounds"/>
    <property type="evidence" value="ECO:0007669"/>
    <property type="project" value="InterPro"/>
</dbReference>
<evidence type="ECO:0000256" key="2">
    <source>
        <dbReference type="ARBA" id="ARBA00023295"/>
    </source>
</evidence>
<dbReference type="PROSITE" id="PS51766">
    <property type="entry name" value="DOCKERIN"/>
    <property type="match status" value="1"/>
</dbReference>
<dbReference type="Proteomes" id="UP000245720">
    <property type="component" value="Unassembled WGS sequence"/>
</dbReference>
<feature type="signal peptide" evidence="3">
    <location>
        <begin position="1"/>
        <end position="27"/>
    </location>
</feature>
<dbReference type="EMBL" id="QGDI01000006">
    <property type="protein sequence ID" value="PWJ12627.1"/>
    <property type="molecule type" value="Genomic_DNA"/>
</dbReference>
<keyword evidence="2" id="KW-0326">Glycosidase</keyword>
<dbReference type="Gene3D" id="3.20.20.80">
    <property type="entry name" value="Glycosidases"/>
    <property type="match status" value="2"/>
</dbReference>
<organism evidence="5 6">
    <name type="scientific">Ruminococcus flavefaciens</name>
    <dbReference type="NCBI Taxonomy" id="1265"/>
    <lineage>
        <taxon>Bacteria</taxon>
        <taxon>Bacillati</taxon>
        <taxon>Bacillota</taxon>
        <taxon>Clostridia</taxon>
        <taxon>Eubacteriales</taxon>
        <taxon>Oscillospiraceae</taxon>
        <taxon>Ruminococcus</taxon>
    </lineage>
</organism>
<dbReference type="InterPro" id="IPR016134">
    <property type="entry name" value="Dockerin_dom"/>
</dbReference>
<keyword evidence="3" id="KW-0732">Signal</keyword>
<dbReference type="GO" id="GO:0009251">
    <property type="term" value="P:glucan catabolic process"/>
    <property type="evidence" value="ECO:0007669"/>
    <property type="project" value="TreeGrafter"/>
</dbReference>
<sequence>MREKNKFIKRVVSLSAAALCMLASLKAAPTTQLTADAADYMTAFEITENMKIGWNLGNTLDSHGGFATGLATETSWGNPKTTKAMIDAVKAKGFNTVRIPTTWYNHLDGDNNVDPQWMARVKEVVDYGISNDMYVILNLHHEDWIDRGDLGTAYDQMKPRFIKLWTQIADTFKDYDQHLIFEAMNEPRAKGTSHEWWGPQQNEVDTINKLDADFVQLIRSSSSENNKNRLLMVPGYCASADSTIYTRINVPNDELVAVSIHAYVPYDFTMNTAVGDHSTFTDQYKSSLLGTLNGLKSTFIDRGVPVVIGEMGTSNFNNTEARVQWTDTYITRAKEIGIPCVLWDNNVVSSSQSAGECHGYLDRSSCTWYSVSEPVVNKMMEVINNDSILWAGKPKTTTTSTTSTSTTSTSTTSTTTTAAVTTVTTTVTQQTVTPLPTGSGMMVSGQQILDANGNPFVMRGINVAHAWYKNNTEQSIKAAAAKGTNTIRVVCADGAKWDKTSATELEQIIGWCRENKQICILEAHDATGSDNIADIVKAAEYWCEMKDILNKNKDVVILNIANEWYGQWNSGTWAEGAKSAIKTARDGGIENMIMIDSAGWGQYPKSIGEKGAEVFTSDPLKNTVFSAHLYEYAGGNAQQVKENLDSALSCGAPVIVGEFGYKHTDGDVDEAAIMSYCAEKNMGYLAWSWKGNSGGVEYLDLSNDWDGNSLTEWGQIFFGEIAGKASPATNYSGSQPVEKPVYGDTNCDGTVELADAILIMQALANPDKYGTSGSDSNHLTEKGRTNGDCDTSVKGLTSNDALAIQLFLLHSITSLPTSL</sequence>
<evidence type="ECO:0000259" key="4">
    <source>
        <dbReference type="PROSITE" id="PS51766"/>
    </source>
</evidence>
<keyword evidence="1" id="KW-0378">Hydrolase</keyword>
<dbReference type="SUPFAM" id="SSF51445">
    <property type="entry name" value="(Trans)glycosidases"/>
    <property type="match status" value="2"/>
</dbReference>
<evidence type="ECO:0000256" key="1">
    <source>
        <dbReference type="ARBA" id="ARBA00022801"/>
    </source>
</evidence>
<dbReference type="InterPro" id="IPR017853">
    <property type="entry name" value="GH"/>
</dbReference>
<reference evidence="5 6" key="1">
    <citation type="submission" date="2018-05" db="EMBL/GenBank/DDBJ databases">
        <title>The Hungate 1000. A catalogue of reference genomes from the rumen microbiome.</title>
        <authorList>
            <person name="Kelly W."/>
        </authorList>
    </citation>
    <scope>NUCLEOTIDE SEQUENCE [LARGE SCALE GENOMIC DNA]</scope>
    <source>
        <strain evidence="5 6">SAb67</strain>
    </source>
</reference>
<evidence type="ECO:0000313" key="5">
    <source>
        <dbReference type="EMBL" id="PWJ12627.1"/>
    </source>
</evidence>
<dbReference type="Gene3D" id="1.10.1330.10">
    <property type="entry name" value="Dockerin domain"/>
    <property type="match status" value="1"/>
</dbReference>
<dbReference type="InterPro" id="IPR036439">
    <property type="entry name" value="Dockerin_dom_sf"/>
</dbReference>
<feature type="domain" description="Dockerin" evidence="4">
    <location>
        <begin position="738"/>
        <end position="817"/>
    </location>
</feature>
<dbReference type="RefSeq" id="WP_242978598.1">
    <property type="nucleotide sequence ID" value="NZ_QGDI01000006.1"/>
</dbReference>
<name>A0A315Y093_RUMFL</name>
<feature type="chain" id="PRO_5038753867" evidence="3">
    <location>
        <begin position="28"/>
        <end position="819"/>
    </location>
</feature>
<dbReference type="Pfam" id="PF00150">
    <property type="entry name" value="Cellulase"/>
    <property type="match status" value="2"/>
</dbReference>
<evidence type="ECO:0000313" key="6">
    <source>
        <dbReference type="Proteomes" id="UP000245720"/>
    </source>
</evidence>
<dbReference type="InterPro" id="IPR001547">
    <property type="entry name" value="Glyco_hydro_5"/>
</dbReference>
<dbReference type="PANTHER" id="PTHR34142">
    <property type="entry name" value="ENDO-BETA-1,4-GLUCANASE A"/>
    <property type="match status" value="1"/>
</dbReference>
<accession>A0A315Y093</accession>
<comment type="caution">
    <text evidence="5">The sequence shown here is derived from an EMBL/GenBank/DDBJ whole genome shotgun (WGS) entry which is preliminary data.</text>
</comment>
<protein>
    <submittedName>
        <fullName evidence="5">Aryl-phospho-beta-D-glucosidase BglC (GH1 family)</fullName>
    </submittedName>
</protein>